<dbReference type="EMBL" id="CP007264">
    <property type="protein sequence ID" value="AHL21692.1"/>
    <property type="molecule type" value="Genomic_DNA"/>
</dbReference>
<name>W8NRD8_9EURY</name>
<dbReference type="STRING" id="195522.BD01_0061"/>
<evidence type="ECO:0000313" key="2">
    <source>
        <dbReference type="Proteomes" id="UP000019434"/>
    </source>
</evidence>
<keyword evidence="2" id="KW-1185">Reference proteome</keyword>
<organism evidence="1 2">
    <name type="scientific">Thermococcus nautili</name>
    <dbReference type="NCBI Taxonomy" id="195522"/>
    <lineage>
        <taxon>Archaea</taxon>
        <taxon>Methanobacteriati</taxon>
        <taxon>Methanobacteriota</taxon>
        <taxon>Thermococci</taxon>
        <taxon>Thermococcales</taxon>
        <taxon>Thermococcaceae</taxon>
        <taxon>Thermococcus</taxon>
    </lineage>
</organism>
<evidence type="ECO:0000313" key="1">
    <source>
        <dbReference type="EMBL" id="AHL21692.1"/>
    </source>
</evidence>
<dbReference type="Proteomes" id="UP000019434">
    <property type="component" value="Chromosome"/>
</dbReference>
<accession>W8NRD8</accession>
<gene>
    <name evidence="1" type="ORF">BD01_0061</name>
</gene>
<reference evidence="1 2" key="1">
    <citation type="submission" date="2014-02" db="EMBL/GenBank/DDBJ databases">
        <title>Genome Sequence of an Hyperthermophilic Archaeon, Thermococcus nautili 30-1, producing viral vesicles.</title>
        <authorList>
            <person name="Oberto J."/>
            <person name="Gaudin M."/>
            <person name="Cossu M."/>
            <person name="Gorlas A."/>
            <person name="Slesarev A."/>
            <person name="Marguet E."/>
            <person name="Forterre P."/>
        </authorList>
    </citation>
    <scope>NUCLEOTIDE SEQUENCE [LARGE SCALE GENOMIC DNA]</scope>
    <source>
        <strain evidence="1 2">30-1</strain>
    </source>
</reference>
<dbReference type="eggNOG" id="arCOG10076">
    <property type="taxonomic scope" value="Archaea"/>
</dbReference>
<proteinExistence type="predicted"/>
<dbReference type="KEGG" id="tnu:BD01_0061"/>
<protein>
    <submittedName>
        <fullName evidence="1">Uncharacterized protein</fullName>
    </submittedName>
</protein>
<dbReference type="HOGENOM" id="CLU_095212_0_0_2"/>
<sequence>MKSPFKSRVVILSLVAFVAILVLSIGPWWKDLMGGITPAPPNVTAIYLGPSPPEGKWQFTIGDRLLDDCSVAYVYNFTPTGVLTVYEIDAGTLKALGFETNDTECEGNLGYGYLAVNFSQEIDTLSIVVWTSKSSSTGDEVYFVELGSWKFVNGSYIGYIAPPMDKNYMLLGLEAVKEMVNETGIHYINRR</sequence>
<dbReference type="AlphaFoldDB" id="W8NRD8"/>